<evidence type="ECO:0000313" key="2">
    <source>
        <dbReference type="EMBL" id="GFE17473.1"/>
    </source>
</evidence>
<sequence>MVGIVEEKDQVTEADQGIGAGSGRREVAAVAVYVTDHMHTHGVTLDCPRGRRETGPRSRSYFRVTYPLV</sequence>
<evidence type="ECO:0000256" key="1">
    <source>
        <dbReference type="SAM" id="MobiDB-lite"/>
    </source>
</evidence>
<feature type="region of interest" description="Disordered" evidence="1">
    <location>
        <begin position="1"/>
        <end position="20"/>
    </location>
</feature>
<evidence type="ECO:0000313" key="3">
    <source>
        <dbReference type="Proteomes" id="UP000430079"/>
    </source>
</evidence>
<protein>
    <submittedName>
        <fullName evidence="2">Uncharacterized protein</fullName>
    </submittedName>
</protein>
<comment type="caution">
    <text evidence="2">The sequence shown here is derived from an EMBL/GenBank/DDBJ whole genome shotgun (WGS) entry which is preliminary data.</text>
</comment>
<feature type="compositionally biased region" description="Basic and acidic residues" evidence="1">
    <location>
        <begin position="1"/>
        <end position="11"/>
    </location>
</feature>
<reference evidence="2 3" key="1">
    <citation type="submission" date="2019-12" db="EMBL/GenBank/DDBJ databases">
        <title>Whole genome shotgun sequence of Streptomyces hygroscopicus subsp. glebosus NBRC 13786.</title>
        <authorList>
            <person name="Ichikawa N."/>
            <person name="Kimura A."/>
            <person name="Kitahashi Y."/>
            <person name="Komaki H."/>
            <person name="Tamura T."/>
        </authorList>
    </citation>
    <scope>NUCLEOTIDE SEQUENCE [LARGE SCALE GENOMIC DNA]</scope>
    <source>
        <strain evidence="2 3">NBRC 13786</strain>
    </source>
</reference>
<name>A0A640T0X5_9ACTN</name>
<dbReference type="AlphaFoldDB" id="A0A640T0X5"/>
<organism evidence="2 3">
    <name type="scientific">Streptomyces glebosus</name>
    <dbReference type="NCBI Taxonomy" id="249580"/>
    <lineage>
        <taxon>Bacteria</taxon>
        <taxon>Bacillati</taxon>
        <taxon>Actinomycetota</taxon>
        <taxon>Actinomycetes</taxon>
        <taxon>Kitasatosporales</taxon>
        <taxon>Streptomycetaceae</taxon>
        <taxon>Streptomyces</taxon>
    </lineage>
</organism>
<keyword evidence="3" id="KW-1185">Reference proteome</keyword>
<dbReference type="Proteomes" id="UP000430079">
    <property type="component" value="Unassembled WGS sequence"/>
</dbReference>
<gene>
    <name evidence="2" type="ORF">Sgleb_55200</name>
</gene>
<accession>A0A640T0X5</accession>
<dbReference type="EMBL" id="BLIO01000001">
    <property type="protein sequence ID" value="GFE17473.1"/>
    <property type="molecule type" value="Genomic_DNA"/>
</dbReference>
<proteinExistence type="predicted"/>